<dbReference type="GO" id="GO:0070006">
    <property type="term" value="F:metalloaminopeptidase activity"/>
    <property type="evidence" value="ECO:0007669"/>
    <property type="project" value="TreeGrafter"/>
</dbReference>
<keyword evidence="1" id="KW-0031">Aminopeptidase</keyword>
<evidence type="ECO:0000313" key="4">
    <source>
        <dbReference type="Proteomes" id="UP000828390"/>
    </source>
</evidence>
<dbReference type="Proteomes" id="UP000828390">
    <property type="component" value="Unassembled WGS sequence"/>
</dbReference>
<dbReference type="GO" id="GO:0005615">
    <property type="term" value="C:extracellular space"/>
    <property type="evidence" value="ECO:0007669"/>
    <property type="project" value="TreeGrafter"/>
</dbReference>
<dbReference type="InterPro" id="IPR014782">
    <property type="entry name" value="Peptidase_M1_dom"/>
</dbReference>
<evidence type="ECO:0000313" key="3">
    <source>
        <dbReference type="EMBL" id="KAH3860110.1"/>
    </source>
</evidence>
<organism evidence="3 4">
    <name type="scientific">Dreissena polymorpha</name>
    <name type="common">Zebra mussel</name>
    <name type="synonym">Mytilus polymorpha</name>
    <dbReference type="NCBI Taxonomy" id="45954"/>
    <lineage>
        <taxon>Eukaryota</taxon>
        <taxon>Metazoa</taxon>
        <taxon>Spiralia</taxon>
        <taxon>Lophotrochozoa</taxon>
        <taxon>Mollusca</taxon>
        <taxon>Bivalvia</taxon>
        <taxon>Autobranchia</taxon>
        <taxon>Heteroconchia</taxon>
        <taxon>Euheterodonta</taxon>
        <taxon>Imparidentia</taxon>
        <taxon>Neoheterodontei</taxon>
        <taxon>Myida</taxon>
        <taxon>Dreissenoidea</taxon>
        <taxon>Dreissenidae</taxon>
        <taxon>Dreissena</taxon>
    </lineage>
</organism>
<name>A0A9D4LLA6_DREPO</name>
<dbReference type="PANTHER" id="PTHR11533">
    <property type="entry name" value="PROTEASE M1 ZINC METALLOPROTEASE"/>
    <property type="match status" value="1"/>
</dbReference>
<dbReference type="GO" id="GO:0016020">
    <property type="term" value="C:membrane"/>
    <property type="evidence" value="ECO:0007669"/>
    <property type="project" value="TreeGrafter"/>
</dbReference>
<keyword evidence="1" id="KW-0378">Hydrolase</keyword>
<dbReference type="FunFam" id="1.10.390.10:FF:000033">
    <property type="entry name" value="Endoplasmic reticulum aminopeptidase 1b"/>
    <property type="match status" value="1"/>
</dbReference>
<keyword evidence="1" id="KW-0645">Protease</keyword>
<reference evidence="3" key="1">
    <citation type="journal article" date="2019" name="bioRxiv">
        <title>The Genome of the Zebra Mussel, Dreissena polymorpha: A Resource for Invasive Species Research.</title>
        <authorList>
            <person name="McCartney M.A."/>
            <person name="Auch B."/>
            <person name="Kono T."/>
            <person name="Mallez S."/>
            <person name="Zhang Y."/>
            <person name="Obille A."/>
            <person name="Becker A."/>
            <person name="Abrahante J.E."/>
            <person name="Garbe J."/>
            <person name="Badalamenti J.P."/>
            <person name="Herman A."/>
            <person name="Mangelson H."/>
            <person name="Liachko I."/>
            <person name="Sullivan S."/>
            <person name="Sone E.D."/>
            <person name="Koren S."/>
            <person name="Silverstein K.A.T."/>
            <person name="Beckman K.B."/>
            <person name="Gohl D.M."/>
        </authorList>
    </citation>
    <scope>NUCLEOTIDE SEQUENCE</scope>
    <source>
        <strain evidence="3">Duluth1</strain>
        <tissue evidence="3">Whole animal</tissue>
    </source>
</reference>
<dbReference type="AlphaFoldDB" id="A0A9D4LLA6"/>
<reference evidence="3" key="2">
    <citation type="submission" date="2020-11" db="EMBL/GenBank/DDBJ databases">
        <authorList>
            <person name="McCartney M.A."/>
            <person name="Auch B."/>
            <person name="Kono T."/>
            <person name="Mallez S."/>
            <person name="Becker A."/>
            <person name="Gohl D.M."/>
            <person name="Silverstein K.A.T."/>
            <person name="Koren S."/>
            <person name="Bechman K.B."/>
            <person name="Herman A."/>
            <person name="Abrahante J.E."/>
            <person name="Garbe J."/>
        </authorList>
    </citation>
    <scope>NUCLEOTIDE SEQUENCE</scope>
    <source>
        <strain evidence="3">Duluth1</strain>
        <tissue evidence="3">Whole animal</tissue>
    </source>
</reference>
<dbReference type="PANTHER" id="PTHR11533:SF276">
    <property type="entry name" value="GLUTAMYL AMINOPEPTIDASE"/>
    <property type="match status" value="1"/>
</dbReference>
<dbReference type="InterPro" id="IPR027268">
    <property type="entry name" value="Peptidase_M4/M1_CTD_sf"/>
</dbReference>
<dbReference type="Pfam" id="PF01433">
    <property type="entry name" value="Peptidase_M1"/>
    <property type="match status" value="1"/>
</dbReference>
<dbReference type="GO" id="GO:0005737">
    <property type="term" value="C:cytoplasm"/>
    <property type="evidence" value="ECO:0007669"/>
    <property type="project" value="TreeGrafter"/>
</dbReference>
<dbReference type="GO" id="GO:0042277">
    <property type="term" value="F:peptide binding"/>
    <property type="evidence" value="ECO:0007669"/>
    <property type="project" value="TreeGrafter"/>
</dbReference>
<dbReference type="SUPFAM" id="SSF55486">
    <property type="entry name" value="Metalloproteases ('zincins'), catalytic domain"/>
    <property type="match status" value="1"/>
</dbReference>
<dbReference type="GO" id="GO:0008270">
    <property type="term" value="F:zinc ion binding"/>
    <property type="evidence" value="ECO:0007669"/>
    <property type="project" value="InterPro"/>
</dbReference>
<gene>
    <name evidence="3" type="ORF">DPMN_023003</name>
</gene>
<dbReference type="Gene3D" id="1.10.390.10">
    <property type="entry name" value="Neutral Protease Domain 2"/>
    <property type="match status" value="1"/>
</dbReference>
<protein>
    <recommendedName>
        <fullName evidence="2">Peptidase M1 membrane alanine aminopeptidase domain-containing protein</fullName>
    </recommendedName>
</protein>
<sequence>MHAQAIDQTPYSLETGVKILTFFEKYFNVTYPLPKQDMIAIPDFAAGAMENWGLITYRETAMLYQPGVSSASNKQRVAVVVSHALAHQVYTVSTTGKTVSVTSQENKCVKTKLSAELKVNK</sequence>
<proteinExistence type="predicted"/>
<comment type="caution">
    <text evidence="3">The sequence shown here is derived from an EMBL/GenBank/DDBJ whole genome shotgun (WGS) entry which is preliminary data.</text>
</comment>
<accession>A0A9D4LLA6</accession>
<dbReference type="GO" id="GO:0043171">
    <property type="term" value="P:peptide catabolic process"/>
    <property type="evidence" value="ECO:0007669"/>
    <property type="project" value="TreeGrafter"/>
</dbReference>
<feature type="domain" description="Peptidase M1 membrane alanine aminopeptidase" evidence="2">
    <location>
        <begin position="11"/>
        <end position="88"/>
    </location>
</feature>
<dbReference type="GO" id="GO:0006508">
    <property type="term" value="P:proteolysis"/>
    <property type="evidence" value="ECO:0007669"/>
    <property type="project" value="TreeGrafter"/>
</dbReference>
<evidence type="ECO:0000259" key="2">
    <source>
        <dbReference type="Pfam" id="PF01433"/>
    </source>
</evidence>
<dbReference type="InterPro" id="IPR050344">
    <property type="entry name" value="Peptidase_M1_aminopeptidases"/>
</dbReference>
<keyword evidence="4" id="KW-1185">Reference proteome</keyword>
<dbReference type="EMBL" id="JAIWYP010000002">
    <property type="protein sequence ID" value="KAH3860110.1"/>
    <property type="molecule type" value="Genomic_DNA"/>
</dbReference>
<evidence type="ECO:0000256" key="1">
    <source>
        <dbReference type="ARBA" id="ARBA00022438"/>
    </source>
</evidence>